<dbReference type="Proteomes" id="UP000790347">
    <property type="component" value="Unassembled WGS sequence"/>
</dbReference>
<reference evidence="2" key="1">
    <citation type="submission" date="2013-05" db="EMBL/GenBank/DDBJ databases">
        <authorList>
            <person name="Yim A.K.Y."/>
            <person name="Chan T.F."/>
            <person name="Ji K.M."/>
            <person name="Liu X.Y."/>
            <person name="Zhou J.W."/>
            <person name="Li R.Q."/>
            <person name="Yang K.Y."/>
            <person name="Li J."/>
            <person name="Li M."/>
            <person name="Law P.T.W."/>
            <person name="Wu Y.L."/>
            <person name="Cai Z.L."/>
            <person name="Qin H."/>
            <person name="Bao Y."/>
            <person name="Leung R.K.K."/>
            <person name="Ng P.K.S."/>
            <person name="Zou J."/>
            <person name="Zhong X.J."/>
            <person name="Ran P.X."/>
            <person name="Zhong N.S."/>
            <person name="Liu Z.G."/>
            <person name="Tsui S.K.W."/>
        </authorList>
    </citation>
    <scope>NUCLEOTIDE SEQUENCE</scope>
    <source>
        <strain evidence="2">Derf</strain>
        <tissue evidence="2">Whole organism</tissue>
    </source>
</reference>
<dbReference type="PANTHER" id="PTHR37159">
    <property type="entry name" value="GH11867P"/>
    <property type="match status" value="1"/>
</dbReference>
<dbReference type="PANTHER" id="PTHR37159:SF1">
    <property type="entry name" value="GH11867P"/>
    <property type="match status" value="1"/>
</dbReference>
<feature type="domain" description="ER-bound oxygenase mpaB/mpaB'/Rubber oxygenase catalytic" evidence="1">
    <location>
        <begin position="66"/>
        <end position="205"/>
    </location>
</feature>
<evidence type="ECO:0000259" key="1">
    <source>
        <dbReference type="Pfam" id="PF09995"/>
    </source>
</evidence>
<accession>A0A922I6P1</accession>
<comment type="caution">
    <text evidence="2">The sequence shown here is derived from an EMBL/GenBank/DDBJ whole genome shotgun (WGS) entry which is preliminary data.</text>
</comment>
<keyword evidence="3" id="KW-1185">Reference proteome</keyword>
<name>A0A922I6P1_DERFA</name>
<dbReference type="InterPro" id="IPR018713">
    <property type="entry name" value="MPAB/Lcp_cat_dom"/>
</dbReference>
<proteinExistence type="predicted"/>
<evidence type="ECO:0000313" key="3">
    <source>
        <dbReference type="Proteomes" id="UP000790347"/>
    </source>
</evidence>
<dbReference type="EMBL" id="ASGP02000001">
    <property type="protein sequence ID" value="KAH9525976.1"/>
    <property type="molecule type" value="Genomic_DNA"/>
</dbReference>
<reference evidence="2" key="2">
    <citation type="journal article" date="2022" name="Res Sq">
        <title>Comparative Genomics Reveals Insights into the Divergent Evolution of Astigmatic Mites and Household Pest Adaptations.</title>
        <authorList>
            <person name="Xiong Q."/>
            <person name="Wan A.T.-Y."/>
            <person name="Liu X.-Y."/>
            <person name="Fung C.S.-H."/>
            <person name="Xiao X."/>
            <person name="Malainual N."/>
            <person name="Hou J."/>
            <person name="Wang L."/>
            <person name="Wang M."/>
            <person name="Yang K."/>
            <person name="Cui Y."/>
            <person name="Leung E."/>
            <person name="Nong W."/>
            <person name="Shin S.-K."/>
            <person name="Au S."/>
            <person name="Jeong K.Y."/>
            <person name="Chew F.T."/>
            <person name="Hui J."/>
            <person name="Leung T.F."/>
            <person name="Tungtrongchitr A."/>
            <person name="Zhong N."/>
            <person name="Liu Z."/>
            <person name="Tsui S."/>
        </authorList>
    </citation>
    <scope>NUCLEOTIDE SEQUENCE</scope>
    <source>
        <strain evidence="2">Derf</strain>
        <tissue evidence="2">Whole organism</tissue>
    </source>
</reference>
<dbReference type="OrthoDB" id="6361347at2759"/>
<organism evidence="2 3">
    <name type="scientific">Dermatophagoides farinae</name>
    <name type="common">American house dust mite</name>
    <dbReference type="NCBI Taxonomy" id="6954"/>
    <lineage>
        <taxon>Eukaryota</taxon>
        <taxon>Metazoa</taxon>
        <taxon>Ecdysozoa</taxon>
        <taxon>Arthropoda</taxon>
        <taxon>Chelicerata</taxon>
        <taxon>Arachnida</taxon>
        <taxon>Acari</taxon>
        <taxon>Acariformes</taxon>
        <taxon>Sarcoptiformes</taxon>
        <taxon>Astigmata</taxon>
        <taxon>Psoroptidia</taxon>
        <taxon>Analgoidea</taxon>
        <taxon>Pyroglyphidae</taxon>
        <taxon>Dermatophagoidinae</taxon>
        <taxon>Dermatophagoides</taxon>
    </lineage>
</organism>
<sequence>MMDDDDLYERVRRRRLYIYENGRKFNGTRPESESSNVPPEWYEPQTFKHAQELFDNFHSIMVFTNFMGLILGLMCDDDILRVLLSTGKSETVDKLFTRYLSTAKHVEDWYRYDPFDTESKSFKSLKMVRSMHRKVADKLNNNQPADSQIEIRMNQREMFLTQCAFFGISTYIPKQLGYHQFTQKDFHAIYHFWRVIGYCLGTEDEFNLCNGSDEEVVEMCRQIYHYDCLPKIRKCAERYPMSSAIIKAFYGHVFPFNYSSIMHYVAPLLGLDISLYPLTTFKEWFNYHMLKFTMEKMYQYTLFTKLANRNSKKATTMSEKKQRSIVKKLKKQYPDISFTLETYPFVLDSNAND</sequence>
<gene>
    <name evidence="2" type="ORF">DERF_000097</name>
</gene>
<dbReference type="Pfam" id="PF09995">
    <property type="entry name" value="MPAB_Lcp_cat"/>
    <property type="match status" value="1"/>
</dbReference>
<dbReference type="AlphaFoldDB" id="A0A922I6P1"/>
<dbReference type="GO" id="GO:0016491">
    <property type="term" value="F:oxidoreductase activity"/>
    <property type="evidence" value="ECO:0007669"/>
    <property type="project" value="InterPro"/>
</dbReference>
<protein>
    <recommendedName>
        <fullName evidence="1">ER-bound oxygenase mpaB/mpaB'/Rubber oxygenase catalytic domain-containing protein</fullName>
    </recommendedName>
</protein>
<evidence type="ECO:0000313" key="2">
    <source>
        <dbReference type="EMBL" id="KAH9525976.1"/>
    </source>
</evidence>